<dbReference type="EMBL" id="BK015442">
    <property type="protein sequence ID" value="DAE06816.1"/>
    <property type="molecule type" value="Genomic_DNA"/>
</dbReference>
<organism evidence="1">
    <name type="scientific">Siphoviridae sp. ctXBp18</name>
    <dbReference type="NCBI Taxonomy" id="2825541"/>
    <lineage>
        <taxon>Viruses</taxon>
        <taxon>Duplodnaviria</taxon>
        <taxon>Heunggongvirae</taxon>
        <taxon>Uroviricota</taxon>
        <taxon>Caudoviricetes</taxon>
    </lineage>
</organism>
<protein>
    <submittedName>
        <fullName evidence="1">Uncharacterized protein</fullName>
    </submittedName>
</protein>
<reference evidence="1" key="1">
    <citation type="journal article" date="2021" name="Proc. Natl. Acad. Sci. U.S.A.">
        <title>A Catalog of Tens of Thousands of Viruses from Human Metagenomes Reveals Hidden Associations with Chronic Diseases.</title>
        <authorList>
            <person name="Tisza M.J."/>
            <person name="Buck C.B."/>
        </authorList>
    </citation>
    <scope>NUCLEOTIDE SEQUENCE</scope>
    <source>
        <strain evidence="1">CtXBp18</strain>
    </source>
</reference>
<accession>A0A8S5PJC2</accession>
<name>A0A8S5PJC2_9CAUD</name>
<proteinExistence type="predicted"/>
<evidence type="ECO:0000313" key="1">
    <source>
        <dbReference type="EMBL" id="DAE06816.1"/>
    </source>
</evidence>
<sequence>MQYNKITQMSNLRLTITRKCNIIQSRRYAKA</sequence>